<dbReference type="SUPFAM" id="SSF103190">
    <property type="entry name" value="Sensory domain-like"/>
    <property type="match status" value="1"/>
</dbReference>
<evidence type="ECO:0000256" key="4">
    <source>
        <dbReference type="ARBA" id="ARBA00022989"/>
    </source>
</evidence>
<dbReference type="Gene3D" id="1.10.287.950">
    <property type="entry name" value="Methyl-accepting chemotaxis protein"/>
    <property type="match status" value="1"/>
</dbReference>
<feature type="domain" description="Methyl-accepting transducer" evidence="9">
    <location>
        <begin position="284"/>
        <end position="520"/>
    </location>
</feature>
<dbReference type="Pfam" id="PF00015">
    <property type="entry name" value="MCPsignal"/>
    <property type="match status" value="1"/>
</dbReference>
<dbReference type="InterPro" id="IPR029151">
    <property type="entry name" value="Sensor-like_sf"/>
</dbReference>
<keyword evidence="4 8" id="KW-1133">Transmembrane helix</keyword>
<keyword evidence="3 8" id="KW-0812">Transmembrane</keyword>
<evidence type="ECO:0000256" key="2">
    <source>
        <dbReference type="ARBA" id="ARBA00022475"/>
    </source>
</evidence>
<dbReference type="STRING" id="483218.BACPEC_02957"/>
<name>B7AW57_9FIRM</name>
<dbReference type="PANTHER" id="PTHR32089">
    <property type="entry name" value="METHYL-ACCEPTING CHEMOTAXIS PROTEIN MCPB"/>
    <property type="match status" value="1"/>
</dbReference>
<feature type="transmembrane region" description="Helical" evidence="8">
    <location>
        <begin position="186"/>
        <end position="206"/>
    </location>
</feature>
<evidence type="ECO:0000313" key="10">
    <source>
        <dbReference type="EMBL" id="EEC56448.1"/>
    </source>
</evidence>
<keyword evidence="5 8" id="KW-0472">Membrane</keyword>
<reference evidence="10 11" key="2">
    <citation type="submission" date="2008-11" db="EMBL/GenBank/DDBJ databases">
        <authorList>
            <person name="Fulton L."/>
            <person name="Clifton S."/>
            <person name="Fulton B."/>
            <person name="Xu J."/>
            <person name="Minx P."/>
            <person name="Pepin K.H."/>
            <person name="Johnson M."/>
            <person name="Bhonagiri V."/>
            <person name="Nash W.E."/>
            <person name="Mardis E.R."/>
            <person name="Wilson R.K."/>
        </authorList>
    </citation>
    <scope>NUCLEOTIDE SEQUENCE [LARGE SCALE GENOMIC DNA]</scope>
    <source>
        <strain evidence="10 11">ATCC 43243</strain>
    </source>
</reference>
<evidence type="ECO:0000256" key="1">
    <source>
        <dbReference type="ARBA" id="ARBA00004651"/>
    </source>
</evidence>
<proteinExistence type="predicted"/>
<dbReference type="AlphaFoldDB" id="B7AW57"/>
<dbReference type="InterPro" id="IPR033463">
    <property type="entry name" value="sCache_3"/>
</dbReference>
<keyword evidence="6 7" id="KW-0807">Transducer</keyword>
<gene>
    <name evidence="10" type="ORF">BACPEC_02957</name>
</gene>
<evidence type="ECO:0000256" key="7">
    <source>
        <dbReference type="PROSITE-ProRule" id="PRU00284"/>
    </source>
</evidence>
<evidence type="ECO:0000256" key="6">
    <source>
        <dbReference type="ARBA" id="ARBA00023224"/>
    </source>
</evidence>
<keyword evidence="2" id="KW-1003">Cell membrane</keyword>
<evidence type="ECO:0000259" key="9">
    <source>
        <dbReference type="PROSITE" id="PS50111"/>
    </source>
</evidence>
<comment type="subcellular location">
    <subcellularLocation>
        <location evidence="1">Cell membrane</location>
        <topology evidence="1">Multi-pass membrane protein</topology>
    </subcellularLocation>
</comment>
<dbReference type="SUPFAM" id="SSF58104">
    <property type="entry name" value="Methyl-accepting chemotaxis protein (MCP) signaling domain"/>
    <property type="match status" value="1"/>
</dbReference>
<protein>
    <recommendedName>
        <fullName evidence="9">Methyl-accepting transducer domain-containing protein</fullName>
    </recommendedName>
</protein>
<evidence type="ECO:0000313" key="11">
    <source>
        <dbReference type="Proteomes" id="UP000003136"/>
    </source>
</evidence>
<evidence type="ECO:0000256" key="3">
    <source>
        <dbReference type="ARBA" id="ARBA00022692"/>
    </source>
</evidence>
<keyword evidence="11" id="KW-1185">Reference proteome</keyword>
<dbReference type="GO" id="GO:0007165">
    <property type="term" value="P:signal transduction"/>
    <property type="evidence" value="ECO:0007669"/>
    <property type="project" value="UniProtKB-KW"/>
</dbReference>
<organism evidence="10 11">
    <name type="scientific">[Bacteroides] pectinophilus ATCC 43243</name>
    <dbReference type="NCBI Taxonomy" id="483218"/>
    <lineage>
        <taxon>Bacteria</taxon>
        <taxon>Bacillati</taxon>
        <taxon>Bacillota</taxon>
        <taxon>Clostridia</taxon>
        <taxon>Eubacteriales</taxon>
    </lineage>
</organism>
<dbReference type="CDD" id="cd06225">
    <property type="entry name" value="HAMP"/>
    <property type="match status" value="1"/>
</dbReference>
<dbReference type="InterPro" id="IPR004089">
    <property type="entry name" value="MCPsignal_dom"/>
</dbReference>
<accession>B7AW57</accession>
<dbReference type="PROSITE" id="PS50111">
    <property type="entry name" value="CHEMOTAXIS_TRANSDUC_2"/>
    <property type="match status" value="1"/>
</dbReference>
<dbReference type="SMART" id="SM00283">
    <property type="entry name" value="MA"/>
    <property type="match status" value="1"/>
</dbReference>
<sequence length="570" mass="61514">MERKMSIKKKILAMTIGPVLILGLISVSFTLTMVKSAMTDEIQDALKGTAAATLAAYDQNAGDYIQASNGDIWKGSYNISKSESLVDGIKENTGMDVTFFYGSQRIMTSAKDGNGDRLLGSPAGEVIIENVLNKGGSYFSKNVSLNGTLNYGYFTPVYQNGSSTDIVGMVFVGTDKEQKNAVINHIMLTIGVAVCVVMIICAGAGIKMSSAMSRSIRTSIGVVEKVAGGNLDVLVDDKLLNRKDEIGDLSKVTIKLRDAMKTVIMDISANANALLNAGTDLKSVADKTNGTMEQVRSAVTMIVDNSSEQARNSQSTSEHMKIMGENITETSGEVDMLDNNAASMQQSSEKASETLEKLRIINTDVERIINDVKEQTIRTNNSVQKIQDATSFISSIAEETNLLSLNASIEAARAGESGRGFAVVAEQIKKLAEQSNTSSQEIDDTARILMEDSTKAVELMKQMQDIMVSQSASMEETQAVVAGVLAEIESSMKSIELIKTSTHKLEASRNKVVSAVDELSEIAQNNVEGTKKTHQETEEVADTFRQVSDSAEKLREIAGQLADSIDYFKI</sequence>
<feature type="transmembrane region" description="Helical" evidence="8">
    <location>
        <begin position="12"/>
        <end position="34"/>
    </location>
</feature>
<dbReference type="Proteomes" id="UP000003136">
    <property type="component" value="Unassembled WGS sequence"/>
</dbReference>
<comment type="caution">
    <text evidence="10">The sequence shown here is derived from an EMBL/GenBank/DDBJ whole genome shotgun (WGS) entry which is preliminary data.</text>
</comment>
<dbReference type="EMBL" id="ABVQ01000037">
    <property type="protein sequence ID" value="EEC56448.1"/>
    <property type="molecule type" value="Genomic_DNA"/>
</dbReference>
<dbReference type="PANTHER" id="PTHR32089:SF112">
    <property type="entry name" value="LYSOZYME-LIKE PROTEIN-RELATED"/>
    <property type="match status" value="1"/>
</dbReference>
<reference evidence="10 11" key="1">
    <citation type="submission" date="2008-11" db="EMBL/GenBank/DDBJ databases">
        <title>Draft genome sequence of Bacteroides pectinophilus (ATCC 43243).</title>
        <authorList>
            <person name="Sudarsanam P."/>
            <person name="Ley R."/>
            <person name="Guruge J."/>
            <person name="Turnbaugh P.J."/>
            <person name="Mahowald M."/>
            <person name="Liep D."/>
            <person name="Gordon J."/>
        </authorList>
    </citation>
    <scope>NUCLEOTIDE SEQUENCE [LARGE SCALE GENOMIC DNA]</scope>
    <source>
        <strain evidence="10 11">ATCC 43243</strain>
    </source>
</reference>
<evidence type="ECO:0000256" key="8">
    <source>
        <dbReference type="SAM" id="Phobius"/>
    </source>
</evidence>
<evidence type="ECO:0000256" key="5">
    <source>
        <dbReference type="ARBA" id="ARBA00023136"/>
    </source>
</evidence>
<dbReference type="Pfam" id="PF17202">
    <property type="entry name" value="sCache_3_3"/>
    <property type="match status" value="1"/>
</dbReference>
<dbReference type="GO" id="GO:0005886">
    <property type="term" value="C:plasma membrane"/>
    <property type="evidence" value="ECO:0007669"/>
    <property type="project" value="UniProtKB-SubCell"/>
</dbReference>
<dbReference type="eggNOG" id="COG0840">
    <property type="taxonomic scope" value="Bacteria"/>
</dbReference>
<dbReference type="HOGENOM" id="CLU_000445_107_19_9"/>